<organism evidence="2 3">
    <name type="scientific">Ruegeria haliotis</name>
    <dbReference type="NCBI Taxonomy" id="2747601"/>
    <lineage>
        <taxon>Bacteria</taxon>
        <taxon>Pseudomonadati</taxon>
        <taxon>Pseudomonadota</taxon>
        <taxon>Alphaproteobacteria</taxon>
        <taxon>Rhodobacterales</taxon>
        <taxon>Roseobacteraceae</taxon>
        <taxon>Ruegeria</taxon>
    </lineage>
</organism>
<accession>A0ABX2PKG0</accession>
<evidence type="ECO:0000313" key="3">
    <source>
        <dbReference type="Proteomes" id="UP000630805"/>
    </source>
</evidence>
<reference evidence="2 3" key="1">
    <citation type="submission" date="2020-06" db="EMBL/GenBank/DDBJ databases">
        <authorList>
            <person name="Cao W.R."/>
        </authorList>
    </citation>
    <scope>NUCLEOTIDE SEQUENCE [LARGE SCALE GENOMIC DNA]</scope>
    <source>
        <strain evidence="2 3">B1Z28</strain>
    </source>
</reference>
<dbReference type="Proteomes" id="UP000630805">
    <property type="component" value="Unassembled WGS sequence"/>
</dbReference>
<comment type="caution">
    <text evidence="2">The sequence shown here is derived from an EMBL/GenBank/DDBJ whole genome shotgun (WGS) entry which is preliminary data.</text>
</comment>
<proteinExistence type="predicted"/>
<keyword evidence="1" id="KW-0812">Transmembrane</keyword>
<gene>
    <name evidence="2" type="ORF">HW561_02245</name>
</gene>
<keyword evidence="1" id="KW-0472">Membrane</keyword>
<sequence length="142" mass="16344">MTPYTFTRQNGTSKVVVILIGVYAALLALVILFDAAWWLMGLLSLATLPAIWDIVHDSSASLTLDQEQLRWHTGKRQGEIEVKDVDFFRFDTRWDFSVRVTVVLTSGKRIRLPDESVPPHRQFEDVLQSAGFRVERHHFTVF</sequence>
<keyword evidence="1" id="KW-1133">Transmembrane helix</keyword>
<evidence type="ECO:0000256" key="1">
    <source>
        <dbReference type="SAM" id="Phobius"/>
    </source>
</evidence>
<dbReference type="RefSeq" id="WP_176861592.1">
    <property type="nucleotide sequence ID" value="NZ_JABXWT010000001.1"/>
</dbReference>
<protein>
    <submittedName>
        <fullName evidence="2">Uncharacterized protein</fullName>
    </submittedName>
</protein>
<feature type="transmembrane region" description="Helical" evidence="1">
    <location>
        <begin position="12"/>
        <end position="31"/>
    </location>
</feature>
<dbReference type="EMBL" id="JABXWT010000001">
    <property type="protein sequence ID" value="NVO54608.1"/>
    <property type="molecule type" value="Genomic_DNA"/>
</dbReference>
<keyword evidence="3" id="KW-1185">Reference proteome</keyword>
<name>A0ABX2PKG0_9RHOB</name>
<evidence type="ECO:0000313" key="2">
    <source>
        <dbReference type="EMBL" id="NVO54608.1"/>
    </source>
</evidence>